<dbReference type="Proteomes" id="UP000528322">
    <property type="component" value="Unassembled WGS sequence"/>
</dbReference>
<dbReference type="Gene3D" id="3.90.1150.10">
    <property type="entry name" value="Aspartate Aminotransferase, domain 1"/>
    <property type="match status" value="1"/>
</dbReference>
<dbReference type="GO" id="GO:0000271">
    <property type="term" value="P:polysaccharide biosynthetic process"/>
    <property type="evidence" value="ECO:0007669"/>
    <property type="project" value="TreeGrafter"/>
</dbReference>
<dbReference type="GO" id="GO:0030170">
    <property type="term" value="F:pyridoxal phosphate binding"/>
    <property type="evidence" value="ECO:0007669"/>
    <property type="project" value="UniProtKB-ARBA"/>
</dbReference>
<dbReference type="FunFam" id="3.40.640.10:FF:000089">
    <property type="entry name" value="Aminotransferase, DegT/DnrJ/EryC1/StrS family"/>
    <property type="match status" value="1"/>
</dbReference>
<dbReference type="RefSeq" id="WP_183732030.1">
    <property type="nucleotide sequence ID" value="NZ_JACHID010000008.1"/>
</dbReference>
<dbReference type="PIRSF" id="PIRSF000390">
    <property type="entry name" value="PLP_StrS"/>
    <property type="match status" value="1"/>
</dbReference>
<accession>A0A7W8DH71</accession>
<dbReference type="GO" id="GO:0008483">
    <property type="term" value="F:transaminase activity"/>
    <property type="evidence" value="ECO:0007669"/>
    <property type="project" value="UniProtKB-KW"/>
</dbReference>
<evidence type="ECO:0000256" key="4">
    <source>
        <dbReference type="PIRSR" id="PIRSR000390-2"/>
    </source>
</evidence>
<evidence type="ECO:0000256" key="5">
    <source>
        <dbReference type="RuleBase" id="RU004508"/>
    </source>
</evidence>
<evidence type="ECO:0000313" key="7">
    <source>
        <dbReference type="Proteomes" id="UP000528322"/>
    </source>
</evidence>
<comment type="similarity">
    <text evidence="2 5">Belongs to the DegT/DnrJ/EryC1 family.</text>
</comment>
<keyword evidence="7" id="KW-1185">Reference proteome</keyword>
<proteinExistence type="inferred from homology"/>
<feature type="modified residue" description="N6-(pyridoxal phosphate)lysine" evidence="4">
    <location>
        <position position="186"/>
    </location>
</feature>
<keyword evidence="6" id="KW-0032">Aminotransferase</keyword>
<reference evidence="6 7" key="1">
    <citation type="submission" date="2020-08" db="EMBL/GenBank/DDBJ databases">
        <title>Genomic Encyclopedia of Type Strains, Phase IV (KMG-IV): sequencing the most valuable type-strain genomes for metagenomic binning, comparative biology and taxonomic classification.</title>
        <authorList>
            <person name="Goeker M."/>
        </authorList>
    </citation>
    <scope>NUCLEOTIDE SEQUENCE [LARGE SCALE GENOMIC DNA]</scope>
    <source>
        <strain evidence="6 7">DSM 22071</strain>
    </source>
</reference>
<dbReference type="EC" id="2.6.1.98" evidence="6"/>
<sequence length="368" mass="40468">MQIDFINVKAQYQAYQSEIDASIAEVTRSGQFVFGPWLEKIERELADYTGSPYAIGCASGTDAIQLALMASGIGPGDEVITTPFTFVATAETIALIGARPVFVDIDPETYNINPAAIEDAITPRTKALLPVSLYGQPADMDEINTIAERHQLVVIEDAAQSFGATYKGRKSGNLSTIGVTSFFPSKPLGCFGDGGAVFTTDPTIKETIVSLRNHGQGERYCYQHIGINSRLDALQAAVLSVKLRHFDQEIARREKLRLRYNQAFTPLPCITVPVVRDDRTTVCAQYSLRCPQRQQLADYLTQQGIPVAIHYPIPLHLQEAYAYLGYRSGDFPVSEAVATEIISLPFSAFLTDDEQTIIIEAVENYAKQ</sequence>
<organism evidence="6 7">
    <name type="scientific">Desulfurispira natronophila</name>
    <dbReference type="NCBI Taxonomy" id="682562"/>
    <lineage>
        <taxon>Bacteria</taxon>
        <taxon>Pseudomonadati</taxon>
        <taxon>Chrysiogenota</taxon>
        <taxon>Chrysiogenia</taxon>
        <taxon>Chrysiogenales</taxon>
        <taxon>Chrysiogenaceae</taxon>
        <taxon>Desulfurispira</taxon>
    </lineage>
</organism>
<evidence type="ECO:0000256" key="2">
    <source>
        <dbReference type="ARBA" id="ARBA00037999"/>
    </source>
</evidence>
<dbReference type="InterPro" id="IPR000653">
    <property type="entry name" value="DegT/StrS_aminotransferase"/>
</dbReference>
<dbReference type="CDD" id="cd00616">
    <property type="entry name" value="AHBA_syn"/>
    <property type="match status" value="1"/>
</dbReference>
<dbReference type="InterPro" id="IPR015421">
    <property type="entry name" value="PyrdxlP-dep_Trfase_major"/>
</dbReference>
<keyword evidence="6" id="KW-0808">Transferase</keyword>
<name>A0A7W8DH71_9BACT</name>
<evidence type="ECO:0000256" key="3">
    <source>
        <dbReference type="PIRSR" id="PIRSR000390-1"/>
    </source>
</evidence>
<dbReference type="InterPro" id="IPR015424">
    <property type="entry name" value="PyrdxlP-dep_Trfase"/>
</dbReference>
<dbReference type="Gene3D" id="3.40.640.10">
    <property type="entry name" value="Type I PLP-dependent aspartate aminotransferase-like (Major domain)"/>
    <property type="match status" value="1"/>
</dbReference>
<feature type="active site" description="Proton acceptor" evidence="3">
    <location>
        <position position="186"/>
    </location>
</feature>
<protein>
    <submittedName>
        <fullName evidence="6">UDP-2-acetamido-2-deoxy-ribo-hexuluronate aminotransferase</fullName>
        <ecNumber evidence="6">2.6.1.98</ecNumber>
    </submittedName>
</protein>
<dbReference type="InterPro" id="IPR015422">
    <property type="entry name" value="PyrdxlP-dep_Trfase_small"/>
</dbReference>
<comment type="caution">
    <text evidence="6">The sequence shown here is derived from an EMBL/GenBank/DDBJ whole genome shotgun (WGS) entry which is preliminary data.</text>
</comment>
<keyword evidence="1 4" id="KW-0663">Pyridoxal phosphate</keyword>
<evidence type="ECO:0000313" key="6">
    <source>
        <dbReference type="EMBL" id="MBB5022109.1"/>
    </source>
</evidence>
<dbReference type="Pfam" id="PF01041">
    <property type="entry name" value="DegT_DnrJ_EryC1"/>
    <property type="match status" value="1"/>
</dbReference>
<dbReference type="PANTHER" id="PTHR30244">
    <property type="entry name" value="TRANSAMINASE"/>
    <property type="match status" value="1"/>
</dbReference>
<dbReference type="PANTHER" id="PTHR30244:SF42">
    <property type="entry name" value="UDP-2-ACETAMIDO-2-DEOXY-3-OXO-D-GLUCURONATE AMINOTRANSFERASE"/>
    <property type="match status" value="1"/>
</dbReference>
<evidence type="ECO:0000256" key="1">
    <source>
        <dbReference type="ARBA" id="ARBA00022898"/>
    </source>
</evidence>
<dbReference type="SUPFAM" id="SSF53383">
    <property type="entry name" value="PLP-dependent transferases"/>
    <property type="match status" value="1"/>
</dbReference>
<dbReference type="EMBL" id="JACHID010000008">
    <property type="protein sequence ID" value="MBB5022109.1"/>
    <property type="molecule type" value="Genomic_DNA"/>
</dbReference>
<gene>
    <name evidence="6" type="ORF">HNR37_001437</name>
</gene>
<dbReference type="AlphaFoldDB" id="A0A7W8DH71"/>